<comment type="caution">
    <text evidence="1">The sequence shown here is derived from an EMBL/GenBank/DDBJ whole genome shotgun (WGS) entry which is preliminary data.</text>
</comment>
<dbReference type="Proteomes" id="UP000498740">
    <property type="component" value="Unassembled WGS sequence"/>
</dbReference>
<protein>
    <submittedName>
        <fullName evidence="1">Uncharacterized protein</fullName>
    </submittedName>
</protein>
<organism evidence="1 2">
    <name type="scientific">Streptomyces microflavus</name>
    <name type="common">Streptomyces lipmanii</name>
    <dbReference type="NCBI Taxonomy" id="1919"/>
    <lineage>
        <taxon>Bacteria</taxon>
        <taxon>Bacillati</taxon>
        <taxon>Actinomycetota</taxon>
        <taxon>Actinomycetes</taxon>
        <taxon>Kitasatosporales</taxon>
        <taxon>Streptomycetaceae</taxon>
        <taxon>Streptomyces</taxon>
    </lineage>
</organism>
<sequence>MRLVDAVAEEDQLETAAAVGEGDLQPLAPPVVEHQDAGVGDLGDDRDVLVQREVGQRGQLAALLVPPRVVVQQITDRVQAEVLGHHLRGGSAEPVLERFIERGHAIHCTPRH</sequence>
<evidence type="ECO:0000313" key="2">
    <source>
        <dbReference type="Proteomes" id="UP000498740"/>
    </source>
</evidence>
<evidence type="ECO:0000313" key="1">
    <source>
        <dbReference type="EMBL" id="GFN07495.1"/>
    </source>
</evidence>
<name>A0A7J0D0F8_STRMI</name>
<accession>A0A7J0D0F8</accession>
<gene>
    <name evidence="1" type="ORF">Smic_60510</name>
</gene>
<dbReference type="EMBL" id="BLWD01000001">
    <property type="protein sequence ID" value="GFN07495.1"/>
    <property type="molecule type" value="Genomic_DNA"/>
</dbReference>
<reference evidence="1 2" key="1">
    <citation type="submission" date="2020-05" db="EMBL/GenBank/DDBJ databases">
        <title>Whole genome shotgun sequence of Streptomyces microflavus NBRC 13062.</title>
        <authorList>
            <person name="Komaki H."/>
            <person name="Tamura T."/>
        </authorList>
    </citation>
    <scope>NUCLEOTIDE SEQUENCE [LARGE SCALE GENOMIC DNA]</scope>
    <source>
        <strain evidence="1 2">NBRC 13062</strain>
    </source>
</reference>
<proteinExistence type="predicted"/>
<dbReference type="AlphaFoldDB" id="A0A7J0D0F8"/>